<gene>
    <name evidence="2" type="ORF">JOE68_002477</name>
</gene>
<evidence type="ECO:0000313" key="3">
    <source>
        <dbReference type="Proteomes" id="UP001195724"/>
    </source>
</evidence>
<comment type="caution">
    <text evidence="2">The sequence shown here is derived from an EMBL/GenBank/DDBJ whole genome shotgun (WGS) entry which is preliminary data.</text>
</comment>
<keyword evidence="1" id="KW-0472">Membrane</keyword>
<keyword evidence="3" id="KW-1185">Reference proteome</keyword>
<feature type="transmembrane region" description="Helical" evidence="1">
    <location>
        <begin position="21"/>
        <end position="37"/>
    </location>
</feature>
<proteinExistence type="predicted"/>
<accession>A0ABS2S5V7</accession>
<reference evidence="2 3" key="1">
    <citation type="submission" date="2021-01" db="EMBL/GenBank/DDBJ databases">
        <title>Sequencing the genomes of 1000 actinobacteria strains.</title>
        <authorList>
            <person name="Klenk H.-P."/>
        </authorList>
    </citation>
    <scope>NUCLEOTIDE SEQUENCE [LARGE SCALE GENOMIC DNA]</scope>
    <source>
        <strain evidence="2 3">DSM 44581</strain>
    </source>
</reference>
<dbReference type="Proteomes" id="UP001195724">
    <property type="component" value="Unassembled WGS sequence"/>
</dbReference>
<evidence type="ECO:0000313" key="2">
    <source>
        <dbReference type="EMBL" id="MBM7811612.1"/>
    </source>
</evidence>
<protein>
    <submittedName>
        <fullName evidence="2">Uncharacterized protein</fullName>
    </submittedName>
</protein>
<name>A0ABS2S5V7_9PSEU</name>
<keyword evidence="1" id="KW-1133">Transmembrane helix</keyword>
<evidence type="ECO:0000256" key="1">
    <source>
        <dbReference type="SAM" id="Phobius"/>
    </source>
</evidence>
<dbReference type="EMBL" id="JAFBCL010000001">
    <property type="protein sequence ID" value="MBM7811612.1"/>
    <property type="molecule type" value="Genomic_DNA"/>
</dbReference>
<sequence>MSTPPRRGRHRRAPRRGTAPRVRSALWLLIQVVLVLLRG</sequence>
<keyword evidence="1" id="KW-0812">Transmembrane</keyword>
<organism evidence="2 3">
    <name type="scientific">Saccharothrix algeriensis</name>
    <dbReference type="NCBI Taxonomy" id="173560"/>
    <lineage>
        <taxon>Bacteria</taxon>
        <taxon>Bacillati</taxon>
        <taxon>Actinomycetota</taxon>
        <taxon>Actinomycetes</taxon>
        <taxon>Pseudonocardiales</taxon>
        <taxon>Pseudonocardiaceae</taxon>
        <taxon>Saccharothrix</taxon>
    </lineage>
</organism>